<proteinExistence type="predicted"/>
<evidence type="ECO:0000256" key="2">
    <source>
        <dbReference type="ARBA" id="ARBA00022692"/>
    </source>
</evidence>
<dbReference type="GO" id="GO:0016020">
    <property type="term" value="C:membrane"/>
    <property type="evidence" value="ECO:0007669"/>
    <property type="project" value="UniProtKB-SubCell"/>
</dbReference>
<evidence type="ECO:0008006" key="8">
    <source>
        <dbReference type="Google" id="ProtNLM"/>
    </source>
</evidence>
<dbReference type="InterPro" id="IPR007269">
    <property type="entry name" value="ICMT_MeTrfase"/>
</dbReference>
<evidence type="ECO:0000256" key="3">
    <source>
        <dbReference type="ARBA" id="ARBA00022989"/>
    </source>
</evidence>
<evidence type="ECO:0000256" key="1">
    <source>
        <dbReference type="ARBA" id="ARBA00004141"/>
    </source>
</evidence>
<feature type="transmembrane region" description="Helical" evidence="5">
    <location>
        <begin position="128"/>
        <end position="153"/>
    </location>
</feature>
<feature type="transmembrane region" description="Helical" evidence="5">
    <location>
        <begin position="68"/>
        <end position="90"/>
    </location>
</feature>
<reference evidence="6 7" key="1">
    <citation type="journal article" date="2013" name="Genome Announc.">
        <title>Genome Sequence of Staphylococcus massiliensis Strain S46, Isolated from the Surface of Healthy Human Skin.</title>
        <authorList>
            <person name="Srivastav R."/>
            <person name="Singh A."/>
            <person name="Jangir P.K."/>
            <person name="Kumari C."/>
            <person name="Muduli S."/>
            <person name="Sharma R."/>
        </authorList>
    </citation>
    <scope>NUCLEOTIDE SEQUENCE [LARGE SCALE GENOMIC DNA]</scope>
    <source>
        <strain evidence="6 7">S46</strain>
    </source>
</reference>
<evidence type="ECO:0000313" key="6">
    <source>
        <dbReference type="EMBL" id="EKU45994.1"/>
    </source>
</evidence>
<accession>K9AF95</accession>
<dbReference type="eggNOG" id="COG1755">
    <property type="taxonomic scope" value="Bacteria"/>
</dbReference>
<feature type="transmembrane region" description="Helical" evidence="5">
    <location>
        <begin position="43"/>
        <end position="61"/>
    </location>
</feature>
<name>K9AF95_9STAP</name>
<dbReference type="GO" id="GO:0004671">
    <property type="term" value="F:protein C-terminal S-isoprenylcysteine carboxyl O-methyltransferase activity"/>
    <property type="evidence" value="ECO:0007669"/>
    <property type="project" value="InterPro"/>
</dbReference>
<protein>
    <recommendedName>
        <fullName evidence="8">Isoprenylcysteine carboxyl methyltransferase</fullName>
    </recommendedName>
</protein>
<evidence type="ECO:0000313" key="7">
    <source>
        <dbReference type="Proteomes" id="UP000009885"/>
    </source>
</evidence>
<dbReference type="PATRIC" id="fig|1229783.3.peg.2063"/>
<dbReference type="EMBL" id="AMSQ01000022">
    <property type="protein sequence ID" value="EKU45994.1"/>
    <property type="molecule type" value="Genomic_DNA"/>
</dbReference>
<dbReference type="Gene3D" id="1.20.120.1630">
    <property type="match status" value="1"/>
</dbReference>
<keyword evidence="3 5" id="KW-1133">Transmembrane helix</keyword>
<evidence type="ECO:0000256" key="5">
    <source>
        <dbReference type="SAM" id="Phobius"/>
    </source>
</evidence>
<keyword evidence="7" id="KW-1185">Reference proteome</keyword>
<comment type="caution">
    <text evidence="6">The sequence shown here is derived from an EMBL/GenBank/DDBJ whole genome shotgun (WGS) entry which is preliminary data.</text>
</comment>
<dbReference type="Pfam" id="PF04140">
    <property type="entry name" value="ICMT"/>
    <property type="match status" value="1"/>
</dbReference>
<keyword evidence="2 5" id="KW-0812">Transmembrane</keyword>
<dbReference type="RefSeq" id="WP_009384720.1">
    <property type="nucleotide sequence ID" value="NZ_AMSQ01000022.1"/>
</dbReference>
<feature type="transmembrane region" description="Helical" evidence="5">
    <location>
        <begin position="5"/>
        <end position="23"/>
    </location>
</feature>
<dbReference type="OrthoDB" id="5363370at2"/>
<comment type="subcellular location">
    <subcellularLocation>
        <location evidence="1">Membrane</location>
        <topology evidence="1">Multi-pass membrane protein</topology>
    </subcellularLocation>
</comment>
<keyword evidence="4 5" id="KW-0472">Membrane</keyword>
<evidence type="ECO:0000256" key="4">
    <source>
        <dbReference type="ARBA" id="ARBA00023136"/>
    </source>
</evidence>
<sequence length="166" mass="19903">MITWIIVLLYVMRCFMLGVSEWHARALKQHGLEELKIETSMKLELICHIYYLCTIVMTLIVKPSYTMNVVIGLVLITIAYSLWFYIWYILHETWALRLFKVPSGMRVTDGVYKFVRHPEYFIVTPLEVLGIMFISQTYFNILIMIPYVFYMWFRIKDENAMLKESF</sequence>
<dbReference type="AlphaFoldDB" id="K9AF95"/>
<dbReference type="STRING" id="1229783.C273_10357"/>
<gene>
    <name evidence="6" type="ORF">C273_10357</name>
</gene>
<organism evidence="6 7">
    <name type="scientific">Staphylococcus massiliensis S46</name>
    <dbReference type="NCBI Taxonomy" id="1229783"/>
    <lineage>
        <taxon>Bacteria</taxon>
        <taxon>Bacillati</taxon>
        <taxon>Bacillota</taxon>
        <taxon>Bacilli</taxon>
        <taxon>Bacillales</taxon>
        <taxon>Staphylococcaceae</taxon>
        <taxon>Staphylococcus</taxon>
    </lineage>
</organism>
<dbReference type="Proteomes" id="UP000009885">
    <property type="component" value="Unassembled WGS sequence"/>
</dbReference>